<feature type="transmembrane region" description="Helical" evidence="1">
    <location>
        <begin position="21"/>
        <end position="39"/>
    </location>
</feature>
<keyword evidence="4" id="KW-1185">Reference proteome</keyword>
<protein>
    <submittedName>
        <fullName evidence="3">Methyltransferase type 11</fullName>
    </submittedName>
</protein>
<feature type="transmembrane region" description="Helical" evidence="1">
    <location>
        <begin position="45"/>
        <end position="68"/>
    </location>
</feature>
<name>A0A2T1NFX3_9FLAO</name>
<dbReference type="InterPro" id="IPR013216">
    <property type="entry name" value="Methyltransf_11"/>
</dbReference>
<dbReference type="GO" id="GO:0032259">
    <property type="term" value="P:methylation"/>
    <property type="evidence" value="ECO:0007669"/>
    <property type="project" value="UniProtKB-KW"/>
</dbReference>
<dbReference type="AlphaFoldDB" id="A0A2T1NFX3"/>
<dbReference type="GO" id="GO:0008757">
    <property type="term" value="F:S-adenosylmethionine-dependent methyltransferase activity"/>
    <property type="evidence" value="ECO:0007669"/>
    <property type="project" value="InterPro"/>
</dbReference>
<feature type="domain" description="Methyltransferase type 11" evidence="2">
    <location>
        <begin position="145"/>
        <end position="193"/>
    </location>
</feature>
<keyword evidence="3" id="KW-0808">Transferase</keyword>
<gene>
    <name evidence="3" type="ORF">C7H52_00745</name>
</gene>
<accession>A0A2T1NFX3</accession>
<evidence type="ECO:0000256" key="1">
    <source>
        <dbReference type="SAM" id="Phobius"/>
    </source>
</evidence>
<keyword evidence="3" id="KW-0489">Methyltransferase</keyword>
<sequence>MEIKRKKLQGVKNILSFNRHFYVVGLIVLGIFNLCLFLLNASPIIQYTITIVFFIGLLMPLIISAYVYDFSGFYEFKWLKHIKLESKNVVLNINAGFDETSYILNRKLKPKSFRVYDFYDKYKHTEPAIKRARRLGLVYPNTKFVNSQKIQLEDNSVDAIFFISALHEIRQSEERIQFLKECKRVCKTNAKVVLVEHLRDLPNFLAFSIGFTHFFSKNTWVSDFNKAGFTLDNSLKFTRFMSILTFKK</sequence>
<dbReference type="Proteomes" id="UP000238426">
    <property type="component" value="Unassembled WGS sequence"/>
</dbReference>
<dbReference type="SUPFAM" id="SSF53335">
    <property type="entry name" value="S-adenosyl-L-methionine-dependent methyltransferases"/>
    <property type="match status" value="1"/>
</dbReference>
<dbReference type="OrthoDB" id="9810615at2"/>
<organism evidence="3 4">
    <name type="scientific">Aurantibacter aestuarii</name>
    <dbReference type="NCBI Taxonomy" id="1266046"/>
    <lineage>
        <taxon>Bacteria</taxon>
        <taxon>Pseudomonadati</taxon>
        <taxon>Bacteroidota</taxon>
        <taxon>Flavobacteriia</taxon>
        <taxon>Flavobacteriales</taxon>
        <taxon>Flavobacteriaceae</taxon>
        <taxon>Aurantibacter</taxon>
    </lineage>
</organism>
<reference evidence="3 4" key="1">
    <citation type="submission" date="2018-03" db="EMBL/GenBank/DDBJ databases">
        <title>Mesoflavibacter sp. HG37 and Mesoflavibacter sp. HG96 sp.nov., two marine bacteria isolated from seawater of Western Pacific Ocean.</title>
        <authorList>
            <person name="Cheng H."/>
            <person name="Wu Y.-H."/>
            <person name="Guo L.-L."/>
            <person name="Xu X.-W."/>
        </authorList>
    </citation>
    <scope>NUCLEOTIDE SEQUENCE [LARGE SCALE GENOMIC DNA]</scope>
    <source>
        <strain evidence="3 4">KCTC 32269</strain>
    </source>
</reference>
<dbReference type="Gene3D" id="3.40.50.150">
    <property type="entry name" value="Vaccinia Virus protein VP39"/>
    <property type="match status" value="1"/>
</dbReference>
<dbReference type="InterPro" id="IPR029063">
    <property type="entry name" value="SAM-dependent_MTases_sf"/>
</dbReference>
<dbReference type="Pfam" id="PF08241">
    <property type="entry name" value="Methyltransf_11"/>
    <property type="match status" value="1"/>
</dbReference>
<dbReference type="EMBL" id="PXOQ01000006">
    <property type="protein sequence ID" value="PSG91674.1"/>
    <property type="molecule type" value="Genomic_DNA"/>
</dbReference>
<proteinExistence type="predicted"/>
<evidence type="ECO:0000259" key="2">
    <source>
        <dbReference type="Pfam" id="PF08241"/>
    </source>
</evidence>
<keyword evidence="1" id="KW-1133">Transmembrane helix</keyword>
<evidence type="ECO:0000313" key="3">
    <source>
        <dbReference type="EMBL" id="PSG91674.1"/>
    </source>
</evidence>
<evidence type="ECO:0000313" key="4">
    <source>
        <dbReference type="Proteomes" id="UP000238426"/>
    </source>
</evidence>
<keyword evidence="1" id="KW-0472">Membrane</keyword>
<comment type="caution">
    <text evidence="3">The sequence shown here is derived from an EMBL/GenBank/DDBJ whole genome shotgun (WGS) entry which is preliminary data.</text>
</comment>
<keyword evidence="1" id="KW-0812">Transmembrane</keyword>